<dbReference type="PANTHER" id="PTHR20889:SF5">
    <property type="entry name" value="OS02G0226200 PROTEIN"/>
    <property type="match status" value="1"/>
</dbReference>
<proteinExistence type="predicted"/>
<dbReference type="GO" id="GO:0016791">
    <property type="term" value="F:phosphatase activity"/>
    <property type="evidence" value="ECO:0007669"/>
    <property type="project" value="InterPro"/>
</dbReference>
<accession>M7Y9G9</accession>
<evidence type="ECO:0000256" key="3">
    <source>
        <dbReference type="ARBA" id="ARBA00022801"/>
    </source>
</evidence>
<evidence type="ECO:0000256" key="4">
    <source>
        <dbReference type="ARBA" id="ARBA00022842"/>
    </source>
</evidence>
<dbReference type="Pfam" id="PF06888">
    <property type="entry name" value="Put_Phosphatase"/>
    <property type="match status" value="1"/>
</dbReference>
<keyword evidence="3" id="KW-0378">Hydrolase</keyword>
<dbReference type="Gene3D" id="3.40.50.1000">
    <property type="entry name" value="HAD superfamily/HAD-like"/>
    <property type="match status" value="1"/>
</dbReference>
<evidence type="ECO:0000256" key="2">
    <source>
        <dbReference type="ARBA" id="ARBA00022723"/>
    </source>
</evidence>
<dbReference type="NCBIfam" id="TIGR01489">
    <property type="entry name" value="DKMTPPase-SF"/>
    <property type="match status" value="1"/>
</dbReference>
<dbReference type="InterPro" id="IPR006384">
    <property type="entry name" value="HAD_hydro_PyrdxlP_Pase-like"/>
</dbReference>
<evidence type="ECO:0000313" key="5">
    <source>
        <dbReference type="EMBL" id="EMS46703.1"/>
    </source>
</evidence>
<sequence>MAASNDAGVVVVFDFDKTIIDCDSDNWVVDALGASQRFDELLLHLPWNSAIDAMMGELHSQGKSMDEIAGSIRTAPLSRHVVAAIKTAHALGCELRILSDANAFFIDTVLAHHGLAGYFSEISTNPASVDAGGRLRITPHHDFRHGSCSSHGCALATCPPNMCKGKVMEEMLQELSVAAAAGMRRPSRVVYLGDGRGDYCPTLKLAERDYMMPRKGYPVWDLIAGDRRAVRADVRGWADFKDLETVLLDIIHECAVAAMVEQDGGGQNYVHGGRYEGHTGDGGVRRGACDDIGDEKKLMTDLYEGEKLRGRIALAKEMAAPAVAVSGLMLMAFTKFFEDLIIKLHSSFGLPGWTYASQSGDRGIITHNNMKRNNAMRQLRTDNHNRTCVFRPVADLLGGGMIQSHLLISLLE</sequence>
<evidence type="ECO:0000256" key="1">
    <source>
        <dbReference type="ARBA" id="ARBA00001946"/>
    </source>
</evidence>
<keyword evidence="4" id="KW-0460">Magnesium</keyword>
<keyword evidence="2" id="KW-0479">Metal-binding</keyword>
<name>M7Y9G9_TRIUA</name>
<dbReference type="eggNOG" id="KOG3120">
    <property type="taxonomic scope" value="Eukaryota"/>
</dbReference>
<dbReference type="InterPro" id="IPR036412">
    <property type="entry name" value="HAD-like_sf"/>
</dbReference>
<dbReference type="PANTHER" id="PTHR20889">
    <property type="entry name" value="PHOSPHATASE, ORPHAN 1, 2"/>
    <property type="match status" value="1"/>
</dbReference>
<dbReference type="GO" id="GO:0046872">
    <property type="term" value="F:metal ion binding"/>
    <property type="evidence" value="ECO:0007669"/>
    <property type="project" value="UniProtKB-KW"/>
</dbReference>
<dbReference type="InterPro" id="IPR023214">
    <property type="entry name" value="HAD_sf"/>
</dbReference>
<dbReference type="EMBL" id="KD270578">
    <property type="protein sequence ID" value="EMS46703.1"/>
    <property type="molecule type" value="Genomic_DNA"/>
</dbReference>
<comment type="cofactor">
    <cofactor evidence="1">
        <name>Mg(2+)</name>
        <dbReference type="ChEBI" id="CHEBI:18420"/>
    </cofactor>
</comment>
<gene>
    <name evidence="5" type="ORF">TRIUR3_14671</name>
</gene>
<dbReference type="AlphaFoldDB" id="M7Y9G9"/>
<dbReference type="InterPro" id="IPR016965">
    <property type="entry name" value="Pase_PHOSPHO-typ"/>
</dbReference>
<dbReference type="NCBIfam" id="TIGR01488">
    <property type="entry name" value="HAD-SF-IB"/>
    <property type="match status" value="1"/>
</dbReference>
<dbReference type="STRING" id="4572.M7Y9G9"/>
<dbReference type="SUPFAM" id="SSF56784">
    <property type="entry name" value="HAD-like"/>
    <property type="match status" value="1"/>
</dbReference>
<organism evidence="5">
    <name type="scientific">Triticum urartu</name>
    <name type="common">Red wild einkorn</name>
    <name type="synonym">Crithodium urartu</name>
    <dbReference type="NCBI Taxonomy" id="4572"/>
    <lineage>
        <taxon>Eukaryota</taxon>
        <taxon>Viridiplantae</taxon>
        <taxon>Streptophyta</taxon>
        <taxon>Embryophyta</taxon>
        <taxon>Tracheophyta</taxon>
        <taxon>Spermatophyta</taxon>
        <taxon>Magnoliopsida</taxon>
        <taxon>Liliopsida</taxon>
        <taxon>Poales</taxon>
        <taxon>Poaceae</taxon>
        <taxon>BOP clade</taxon>
        <taxon>Pooideae</taxon>
        <taxon>Triticodae</taxon>
        <taxon>Triticeae</taxon>
        <taxon>Triticinae</taxon>
        <taxon>Triticum</taxon>
    </lineage>
</organism>
<protein>
    <submittedName>
        <fullName evidence="5">Inorganic pyrophosphatase 2</fullName>
    </submittedName>
</protein>
<reference evidence="5" key="1">
    <citation type="journal article" date="2013" name="Nature">
        <title>Draft genome of the wheat A-genome progenitor Triticum urartu.</title>
        <authorList>
            <person name="Ling H.Q."/>
            <person name="Zhao S."/>
            <person name="Liu D."/>
            <person name="Wang J."/>
            <person name="Sun H."/>
            <person name="Zhang C."/>
            <person name="Fan H."/>
            <person name="Li D."/>
            <person name="Dong L."/>
            <person name="Tao Y."/>
            <person name="Gao C."/>
            <person name="Wu H."/>
            <person name="Li Y."/>
            <person name="Cui Y."/>
            <person name="Guo X."/>
            <person name="Zheng S."/>
            <person name="Wang B."/>
            <person name="Yu K."/>
            <person name="Liang Q."/>
            <person name="Yang W."/>
            <person name="Lou X."/>
            <person name="Chen J."/>
            <person name="Feng M."/>
            <person name="Jian J."/>
            <person name="Zhang X."/>
            <person name="Luo G."/>
            <person name="Jiang Y."/>
            <person name="Liu J."/>
            <person name="Wang Z."/>
            <person name="Sha Y."/>
            <person name="Zhang B."/>
            <person name="Wu H."/>
            <person name="Tang D."/>
            <person name="Shen Q."/>
            <person name="Xue P."/>
            <person name="Zou S."/>
            <person name="Wang X."/>
            <person name="Liu X."/>
            <person name="Wang F."/>
            <person name="Yang Y."/>
            <person name="An X."/>
            <person name="Dong Z."/>
            <person name="Zhang K."/>
            <person name="Zhang X."/>
            <person name="Luo M.C."/>
            <person name="Dvorak J."/>
            <person name="Tong Y."/>
            <person name="Wang J."/>
            <person name="Yang H."/>
            <person name="Li Z."/>
            <person name="Wang D."/>
            <person name="Zhang A."/>
            <person name="Wang J."/>
        </authorList>
    </citation>
    <scope>NUCLEOTIDE SEQUENCE</scope>
</reference>